<evidence type="ECO:0000313" key="11">
    <source>
        <dbReference type="Proteomes" id="UP001212841"/>
    </source>
</evidence>
<keyword evidence="7 8" id="KW-0687">Ribonucleoprotein</keyword>
<evidence type="ECO:0000256" key="5">
    <source>
        <dbReference type="ARBA" id="ARBA00022552"/>
    </source>
</evidence>
<organism evidence="10 11">
    <name type="scientific">Rhizophlyctis rosea</name>
    <dbReference type="NCBI Taxonomy" id="64517"/>
    <lineage>
        <taxon>Eukaryota</taxon>
        <taxon>Fungi</taxon>
        <taxon>Fungi incertae sedis</taxon>
        <taxon>Chytridiomycota</taxon>
        <taxon>Chytridiomycota incertae sedis</taxon>
        <taxon>Chytridiomycetes</taxon>
        <taxon>Rhizophlyctidales</taxon>
        <taxon>Rhizophlyctidaceae</taxon>
        <taxon>Rhizophlyctis</taxon>
    </lineage>
</organism>
<dbReference type="PANTHER" id="PTHR13457">
    <property type="entry name" value="BAP28"/>
    <property type="match status" value="1"/>
</dbReference>
<gene>
    <name evidence="10" type="primary">HEATR1_1</name>
    <name evidence="10" type="ORF">HK097_000395</name>
</gene>
<evidence type="ECO:0000256" key="4">
    <source>
        <dbReference type="ARBA" id="ARBA00022517"/>
    </source>
</evidence>
<dbReference type="Pfam" id="PF08146">
    <property type="entry name" value="BP28CT"/>
    <property type="match status" value="1"/>
</dbReference>
<feature type="non-terminal residue" evidence="10">
    <location>
        <position position="1547"/>
    </location>
</feature>
<dbReference type="InterPro" id="IPR016024">
    <property type="entry name" value="ARM-type_fold"/>
</dbReference>
<comment type="subcellular location">
    <subcellularLocation>
        <location evidence="1 8">Nucleus</location>
        <location evidence="1 8">Nucleolus</location>
    </subcellularLocation>
</comment>
<comment type="subunit">
    <text evidence="8">Component of the ribosomal small subunit (SSU) processome.</text>
</comment>
<evidence type="ECO:0000256" key="1">
    <source>
        <dbReference type="ARBA" id="ARBA00004604"/>
    </source>
</evidence>
<dbReference type="GO" id="GO:0030515">
    <property type="term" value="F:snoRNA binding"/>
    <property type="evidence" value="ECO:0007669"/>
    <property type="project" value="TreeGrafter"/>
</dbReference>
<dbReference type="PANTHER" id="PTHR13457:SF1">
    <property type="entry name" value="HEAT REPEAT-CONTAINING PROTEIN 1"/>
    <property type="match status" value="1"/>
</dbReference>
<proteinExistence type="inferred from homology"/>
<keyword evidence="5 8" id="KW-0698">rRNA processing</keyword>
<dbReference type="SMART" id="SM01036">
    <property type="entry name" value="BP28CT"/>
    <property type="match status" value="1"/>
</dbReference>
<name>A0AAD5X2L4_9FUNG</name>
<keyword evidence="4 8" id="KW-0690">Ribosome biogenesis</keyword>
<evidence type="ECO:0000256" key="7">
    <source>
        <dbReference type="ARBA" id="ARBA00023274"/>
    </source>
</evidence>
<dbReference type="InterPro" id="IPR011989">
    <property type="entry name" value="ARM-like"/>
</dbReference>
<comment type="function">
    <text evidence="8">Involved in nucleolar processing of pre-18S ribosomal RNA.</text>
</comment>
<comment type="similarity">
    <text evidence="2 8">Belongs to the HEATR1/UTP10 family.</text>
</comment>
<dbReference type="EMBL" id="JADGJD010001064">
    <property type="protein sequence ID" value="KAJ3046926.1"/>
    <property type="molecule type" value="Genomic_DNA"/>
</dbReference>
<dbReference type="InterPro" id="IPR012954">
    <property type="entry name" value="BP28_C_dom"/>
</dbReference>
<protein>
    <recommendedName>
        <fullName evidence="3 8">U3 small nucleolar RNA-associated protein 10</fullName>
    </recommendedName>
</protein>
<evidence type="ECO:0000256" key="6">
    <source>
        <dbReference type="ARBA" id="ARBA00023242"/>
    </source>
</evidence>
<dbReference type="Gene3D" id="1.25.10.10">
    <property type="entry name" value="Leucine-rich Repeat Variant"/>
    <property type="match status" value="2"/>
</dbReference>
<evidence type="ECO:0000256" key="8">
    <source>
        <dbReference type="RuleBase" id="RU367065"/>
    </source>
</evidence>
<dbReference type="GO" id="GO:0045943">
    <property type="term" value="P:positive regulation of transcription by RNA polymerase I"/>
    <property type="evidence" value="ECO:0007669"/>
    <property type="project" value="TreeGrafter"/>
</dbReference>
<evidence type="ECO:0000259" key="9">
    <source>
        <dbReference type="SMART" id="SM01036"/>
    </source>
</evidence>
<comment type="caution">
    <text evidence="10">The sequence shown here is derived from an EMBL/GenBank/DDBJ whole genome shotgun (WGS) entry which is preliminary data.</text>
</comment>
<evidence type="ECO:0000256" key="2">
    <source>
        <dbReference type="ARBA" id="ARBA00010559"/>
    </source>
</evidence>
<sequence>AFEVLCRVLGKGGVEGEGVKEDVLGAFFVSKATRLFSQQALTACATPEFPFHDLVKGCEKAAKSLEGADVSHEALVSASRLVVETLAENVCASKQKDVEIDFFVKGLGSQSYGMRQLAVLVLSLVVVKSDAASRNTIASTLLESIVKRIAQLDSFTVKKDVSVLPKDGRTDASLLTLIVSAGPSLAAYAESLTLLYALNNIVLAVAKPDGGFAWLAEGKDATACGYKTVVTGVFRSLITLGSPVWSESVMKLLFRQHVGKESVEFCTIFWTDDDLDSTITTKITALNIATTFIRLFSSPSTPMKYDFQLVIPSLLVALTNTSKLVRNAALECFAAIKTCYLRLGNTAKKQTAGSIYAYDAFYGSTSGQVQYLSAEVGSGLVAGVLGVKDELLTDERFVERLLHSYLVKGKSDNGEIYKEDVLSFLVTNVLAMTKAGAQVRALQALRMVDSGVKIKTLYPVLESNLAVLKEAGEEGRERDGRFELVAELVRCFTARAVAGLFALRSGRYVKIFVDVLRMEVPVVSGKTIQQCGLEMINPAWFDGVGPEKQLEVFGVLVDLSVEGGSGVVADVRRILKGLNIGAELVLAELGRCRGVLEEMGEPSVKKLRKEGEETLDVFFRMTTLLELLETKSDISSKPLLIAPLFELLSTILNLDTASAPVSLEYIKQLILSALLSFVDAAKQNQLAIEETSLRVDLIVQCIRVTDNPQTINGCLMLMASIAVMYPEQVLLNVVPVFTFMGASVLRQDDNYSSHVIQQTLETILPPLVAKHRAEATSRQELVLAVKPILEVFVDALFHIPKHRRQRLFTILITTLDESTFLDSVIVLLLAKHTSKNSKMSSSASAIEGLLEFTLQLCGQFKGETQLKGVIGVLEVLMSLPDEKSENDDEDSDALEGVYDVRAHLQKELRQFKLVSANFVGTLLGTRTFASKIGAMDKAESEGQMLRVVEMLLGLINKINGYGEECEGAGDAKYAKALSGLLYETLGRANALLGLGAFLTVVKELLRHDDLTIRRKAMDLLNAKVDELSEDDITDESLASFRGLVEDLRDSVVAKIDAEDVKRVENKQAALICLTTMVQRMGQEDLDTWSGVAKRLCDEGVLAGGDRQVLASVFVCLTAICIEIGARILPVLPKFVPAIIENIKKDLVQEDSAETKDSVLLAALASLDAVVDTLPQFVSPYIPTIVELTLHPSLQRLPDATGAVTRTVEKSNDLLTSLAQKVAPRVVLPAIFNHLKTALSNGKASLLGLFGLVGNVITHMPKPDLVQHHKELFRFFLVSFDYRRTYGSQTTPEDLILVENSIISSFLSLVMKLNETLFKPLFLKTVDWATSDLLLKNGMKKEEVVGRQIFFYRLLDQLMGRLKGIVAGYFGYVFESCLGVLREFRKGRGEGELWVEVVKGLGKWFLYDHDALVTGDKYDKLLTPLVGQIAAVQAHGKKYLDRMTTYLIPCLGQLAVAAGSDVRWKPLNHQILMHTRNENPVIRLVALKVLNELYERLGEEMLVLFPETIPFLAELMEDDEPDVEKACRDLCGRIQQYLGEPIEQYFTA</sequence>
<dbReference type="GO" id="GO:0032040">
    <property type="term" value="C:small-subunit processome"/>
    <property type="evidence" value="ECO:0007669"/>
    <property type="project" value="TreeGrafter"/>
</dbReference>
<reference evidence="10" key="1">
    <citation type="submission" date="2020-05" db="EMBL/GenBank/DDBJ databases">
        <title>Phylogenomic resolution of chytrid fungi.</title>
        <authorList>
            <person name="Stajich J.E."/>
            <person name="Amses K."/>
            <person name="Simmons R."/>
            <person name="Seto K."/>
            <person name="Myers J."/>
            <person name="Bonds A."/>
            <person name="Quandt C.A."/>
            <person name="Barry K."/>
            <person name="Liu P."/>
            <person name="Grigoriev I."/>
            <person name="Longcore J.E."/>
            <person name="James T.Y."/>
        </authorList>
    </citation>
    <scope>NUCLEOTIDE SEQUENCE</scope>
    <source>
        <strain evidence="10">JEL0318</strain>
    </source>
</reference>
<keyword evidence="6 8" id="KW-0539">Nucleus</keyword>
<dbReference type="GO" id="GO:0034455">
    <property type="term" value="C:t-UTP complex"/>
    <property type="evidence" value="ECO:0007669"/>
    <property type="project" value="TreeGrafter"/>
</dbReference>
<dbReference type="Pfam" id="PF23243">
    <property type="entry name" value="HEAT_HEATR1"/>
    <property type="match status" value="1"/>
</dbReference>
<dbReference type="InterPro" id="IPR040191">
    <property type="entry name" value="UTP10"/>
</dbReference>
<dbReference type="GO" id="GO:0000462">
    <property type="term" value="P:maturation of SSU-rRNA from tricistronic rRNA transcript (SSU-rRNA, 5.8S rRNA, LSU-rRNA)"/>
    <property type="evidence" value="ECO:0007669"/>
    <property type="project" value="TreeGrafter"/>
</dbReference>
<dbReference type="GO" id="GO:0030686">
    <property type="term" value="C:90S preribosome"/>
    <property type="evidence" value="ECO:0007669"/>
    <property type="project" value="TreeGrafter"/>
</dbReference>
<evidence type="ECO:0000313" key="10">
    <source>
        <dbReference type="EMBL" id="KAJ3046926.1"/>
    </source>
</evidence>
<dbReference type="Proteomes" id="UP001212841">
    <property type="component" value="Unassembled WGS sequence"/>
</dbReference>
<dbReference type="InterPro" id="IPR056473">
    <property type="entry name" value="HEAT_Utp10/HEAT1"/>
</dbReference>
<keyword evidence="11" id="KW-1185">Reference proteome</keyword>
<evidence type="ECO:0000256" key="3">
    <source>
        <dbReference type="ARBA" id="ARBA00015399"/>
    </source>
</evidence>
<dbReference type="SUPFAM" id="SSF48371">
    <property type="entry name" value="ARM repeat"/>
    <property type="match status" value="2"/>
</dbReference>
<accession>A0AAD5X2L4</accession>
<feature type="domain" description="BP28 C-terminal" evidence="9">
    <location>
        <begin position="1261"/>
        <end position="1411"/>
    </location>
</feature>